<accession>A0A1I8BBQ6</accession>
<evidence type="ECO:0000313" key="2">
    <source>
        <dbReference type="WBParaSite" id="MhA1_Contig1864.frz3.gene4"/>
    </source>
</evidence>
<evidence type="ECO:0000313" key="1">
    <source>
        <dbReference type="Proteomes" id="UP000095281"/>
    </source>
</evidence>
<dbReference type="AlphaFoldDB" id="A0A1I8BBQ6"/>
<reference evidence="2" key="1">
    <citation type="submission" date="2016-11" db="UniProtKB">
        <authorList>
            <consortium name="WormBaseParasite"/>
        </authorList>
    </citation>
    <scope>IDENTIFICATION</scope>
</reference>
<sequence>MFIRQYFHTYYELRRRFRGWKRQLFYHPNQTYEDILKKGTFVKFCAQLFTWNMVALFAIKRFFREEITSLHDKGIEKPKLTELWNERSGRIEKDDDSNKYTFKSPLHSLFDFSTPTKRENVDLTKIKYPLDDI</sequence>
<dbReference type="Proteomes" id="UP000095281">
    <property type="component" value="Unplaced"/>
</dbReference>
<name>A0A1I8BBQ6_MELHA</name>
<protein>
    <submittedName>
        <fullName evidence="2">Uncharacterized protein</fullName>
    </submittedName>
</protein>
<organism evidence="1 2">
    <name type="scientific">Meloidogyne hapla</name>
    <name type="common">Root-knot nematode worm</name>
    <dbReference type="NCBI Taxonomy" id="6305"/>
    <lineage>
        <taxon>Eukaryota</taxon>
        <taxon>Metazoa</taxon>
        <taxon>Ecdysozoa</taxon>
        <taxon>Nematoda</taxon>
        <taxon>Chromadorea</taxon>
        <taxon>Rhabditida</taxon>
        <taxon>Tylenchina</taxon>
        <taxon>Tylenchomorpha</taxon>
        <taxon>Tylenchoidea</taxon>
        <taxon>Meloidogynidae</taxon>
        <taxon>Meloidogyninae</taxon>
        <taxon>Meloidogyne</taxon>
    </lineage>
</organism>
<dbReference type="WBParaSite" id="MhA1_Contig1864.frz3.gene4">
    <property type="protein sequence ID" value="MhA1_Contig1864.frz3.gene4"/>
    <property type="gene ID" value="MhA1_Contig1864.frz3.gene4"/>
</dbReference>
<proteinExistence type="predicted"/>
<keyword evidence="1" id="KW-1185">Reference proteome</keyword>